<accession>A0A1M5BX77</accession>
<reference evidence="2 3" key="1">
    <citation type="submission" date="2016-11" db="EMBL/GenBank/DDBJ databases">
        <authorList>
            <person name="Jaros S."/>
            <person name="Januszkiewicz K."/>
            <person name="Wedrychowicz H."/>
        </authorList>
    </citation>
    <scope>NUCLEOTIDE SEQUENCE [LARGE SCALE GENOMIC DNA]</scope>
    <source>
        <strain evidence="2 3">DSM 17459</strain>
    </source>
</reference>
<dbReference type="Proteomes" id="UP000184245">
    <property type="component" value="Unassembled WGS sequence"/>
</dbReference>
<name>A0A1M5BX77_9CLOT</name>
<dbReference type="STRING" id="1122155.SAMN02745158_03860"/>
<dbReference type="InterPro" id="IPR016152">
    <property type="entry name" value="PTrfase/Anion_transptr"/>
</dbReference>
<keyword evidence="2" id="KW-0808">Transferase</keyword>
<dbReference type="OrthoDB" id="95460at2"/>
<dbReference type="PROSITE" id="PS51094">
    <property type="entry name" value="PTS_EIIA_TYPE_2"/>
    <property type="match status" value="1"/>
</dbReference>
<gene>
    <name evidence="2" type="ORF">SAMN02745158_03860</name>
</gene>
<dbReference type="InterPro" id="IPR051541">
    <property type="entry name" value="PTS_SugarTrans_NitroReg"/>
</dbReference>
<sequence length="151" mass="17080">MKNQTILPEKNIILESGCRSKDEVIAYAAELVLGDCSGRAKEKLKQEIWERERLAYTGIGSHIALVHAESVTVDCPVTACIRLKKYIDWAPGKAYPPLHKMVKLVFVFAVPKEEGPETEVLKDMVRKLGKKETVDRLMRAEQSREIIGIFQ</sequence>
<evidence type="ECO:0000313" key="2">
    <source>
        <dbReference type="EMBL" id="SHF47099.1"/>
    </source>
</evidence>
<dbReference type="AlphaFoldDB" id="A0A1M5BX77"/>
<dbReference type="PANTHER" id="PTHR47738">
    <property type="entry name" value="PTS SYSTEM FRUCTOSE-LIKE EIIA COMPONENT-RELATED"/>
    <property type="match status" value="1"/>
</dbReference>
<feature type="domain" description="PTS EIIA type-2" evidence="1">
    <location>
        <begin position="5"/>
        <end position="151"/>
    </location>
</feature>
<dbReference type="SUPFAM" id="SSF55804">
    <property type="entry name" value="Phoshotransferase/anion transport protein"/>
    <property type="match status" value="1"/>
</dbReference>
<evidence type="ECO:0000313" key="3">
    <source>
        <dbReference type="Proteomes" id="UP000184245"/>
    </source>
</evidence>
<evidence type="ECO:0000259" key="1">
    <source>
        <dbReference type="PROSITE" id="PS51094"/>
    </source>
</evidence>
<protein>
    <submittedName>
        <fullName evidence="2">Phosphotransferase system mannitol/fructose-specific IIA domain (Ntr-type)</fullName>
    </submittedName>
</protein>
<dbReference type="EMBL" id="FQVI01000031">
    <property type="protein sequence ID" value="SHF47099.1"/>
    <property type="molecule type" value="Genomic_DNA"/>
</dbReference>
<proteinExistence type="predicted"/>
<dbReference type="Gene3D" id="3.40.930.10">
    <property type="entry name" value="Mannitol-specific EII, Chain A"/>
    <property type="match status" value="1"/>
</dbReference>
<dbReference type="Pfam" id="PF00359">
    <property type="entry name" value="PTS_EIIA_2"/>
    <property type="match status" value="1"/>
</dbReference>
<organism evidence="2 3">
    <name type="scientific">Lactonifactor longoviformis DSM 17459</name>
    <dbReference type="NCBI Taxonomy" id="1122155"/>
    <lineage>
        <taxon>Bacteria</taxon>
        <taxon>Bacillati</taxon>
        <taxon>Bacillota</taxon>
        <taxon>Clostridia</taxon>
        <taxon>Eubacteriales</taxon>
        <taxon>Clostridiaceae</taxon>
        <taxon>Lactonifactor</taxon>
    </lineage>
</organism>
<dbReference type="RefSeq" id="WP_072854409.1">
    <property type="nucleotide sequence ID" value="NZ_FQVI01000031.1"/>
</dbReference>
<keyword evidence="3" id="KW-1185">Reference proteome</keyword>
<dbReference type="InterPro" id="IPR002178">
    <property type="entry name" value="PTS_EIIA_type-2_dom"/>
</dbReference>
<dbReference type="GO" id="GO:0016740">
    <property type="term" value="F:transferase activity"/>
    <property type="evidence" value="ECO:0007669"/>
    <property type="project" value="UniProtKB-KW"/>
</dbReference>